<dbReference type="OMA" id="FEAHKNM"/>
<dbReference type="Gene3D" id="3.30.1490.80">
    <property type="match status" value="1"/>
</dbReference>
<evidence type="ECO:0000256" key="10">
    <source>
        <dbReference type="PIRNR" id="PIRNR001558"/>
    </source>
</evidence>
<keyword evidence="5 10" id="KW-0317">Glutathione biosynthesis</keyword>
<dbReference type="SUPFAM" id="SSF52440">
    <property type="entry name" value="PreATP-grasp domain"/>
    <property type="match status" value="1"/>
</dbReference>
<dbReference type="EC" id="6.3.2.3" evidence="10"/>
<dbReference type="RefSeq" id="XP_004359690.1">
    <property type="nucleotide sequence ID" value="XM_004359633.1"/>
</dbReference>
<dbReference type="OrthoDB" id="2020073at2759"/>
<keyword evidence="7 10" id="KW-0547">Nucleotide-binding</keyword>
<dbReference type="EMBL" id="GL883010">
    <property type="protein sequence ID" value="EGG21840.1"/>
    <property type="molecule type" value="Genomic_DNA"/>
</dbReference>
<dbReference type="UniPathway" id="UPA00142">
    <property type="reaction ID" value="UER00210"/>
</dbReference>
<feature type="binding site" evidence="11">
    <location>
        <position position="318"/>
    </location>
    <ligand>
        <name>ATP</name>
        <dbReference type="ChEBI" id="CHEBI:30616"/>
    </ligand>
</feature>
<keyword evidence="4 10" id="KW-0436">Ligase</keyword>
<dbReference type="KEGG" id="dfa:DFA_01726"/>
<evidence type="ECO:0000313" key="16">
    <source>
        <dbReference type="Proteomes" id="UP000007797"/>
    </source>
</evidence>
<evidence type="ECO:0000256" key="6">
    <source>
        <dbReference type="ARBA" id="ARBA00022723"/>
    </source>
</evidence>
<evidence type="ECO:0000256" key="3">
    <source>
        <dbReference type="ARBA" id="ARBA00011738"/>
    </source>
</evidence>
<evidence type="ECO:0000256" key="7">
    <source>
        <dbReference type="ARBA" id="ARBA00022741"/>
    </source>
</evidence>
<dbReference type="InterPro" id="IPR014709">
    <property type="entry name" value="Glutathione_synthase_C_euk"/>
</dbReference>
<feature type="binding site" evidence="11">
    <location>
        <position position="435"/>
    </location>
    <ligand>
        <name>ATP</name>
        <dbReference type="ChEBI" id="CHEBI:30616"/>
    </ligand>
</feature>
<feature type="binding site" evidence="11">
    <location>
        <position position="230"/>
    </location>
    <ligand>
        <name>substrate</name>
    </ligand>
</feature>
<dbReference type="SUPFAM" id="SSF56059">
    <property type="entry name" value="Glutathione synthetase ATP-binding domain-like"/>
    <property type="match status" value="1"/>
</dbReference>
<comment type="subunit">
    <text evidence="3">Homodimer.</text>
</comment>
<dbReference type="Proteomes" id="UP000007797">
    <property type="component" value="Unassembled WGS sequence"/>
</dbReference>
<evidence type="ECO:0000256" key="2">
    <source>
        <dbReference type="ARBA" id="ARBA00010385"/>
    </source>
</evidence>
<feature type="binding site" evidence="12">
    <location>
        <position position="145"/>
    </location>
    <ligand>
        <name>Mg(2+)</name>
        <dbReference type="ChEBI" id="CHEBI:18420"/>
    </ligand>
</feature>
<dbReference type="FunFam" id="3.30.1490.50:FF:000002">
    <property type="entry name" value="Glutathione synthetase"/>
    <property type="match status" value="1"/>
</dbReference>
<keyword evidence="16" id="KW-1185">Reference proteome</keyword>
<dbReference type="Gene3D" id="1.10.1080.10">
    <property type="entry name" value="Glutathione Synthetase, Chain A, domain 3"/>
    <property type="match status" value="1"/>
</dbReference>
<dbReference type="PIRSF" id="PIRSF001558">
    <property type="entry name" value="GSHase"/>
    <property type="match status" value="1"/>
</dbReference>
<feature type="binding site" evidence="11">
    <location>
        <position position="463"/>
    </location>
    <ligand>
        <name>ATP</name>
        <dbReference type="ChEBI" id="CHEBI:30616"/>
    </ligand>
</feature>
<feature type="binding site" evidence="11">
    <location>
        <position position="145"/>
    </location>
    <ligand>
        <name>ATP</name>
        <dbReference type="ChEBI" id="CHEBI:30616"/>
    </ligand>
</feature>
<dbReference type="InterPro" id="IPR014049">
    <property type="entry name" value="Glutathione_synthase_N_euk"/>
</dbReference>
<feature type="domain" description="Glutathione synthase substrate-binding" evidence="14">
    <location>
        <begin position="215"/>
        <end position="315"/>
    </location>
</feature>
<keyword evidence="9 10" id="KW-0460">Magnesium</keyword>
<keyword evidence="8 10" id="KW-0067">ATP-binding</keyword>
<evidence type="ECO:0000256" key="13">
    <source>
        <dbReference type="PIRSR" id="PIRSR001558-3"/>
    </source>
</evidence>
<feature type="binding site" evidence="12">
    <location>
        <position position="380"/>
    </location>
    <ligand>
        <name>Mg(2+)</name>
        <dbReference type="ChEBI" id="CHEBI:18420"/>
    </ligand>
</feature>
<dbReference type="GO" id="GO:0005524">
    <property type="term" value="F:ATP binding"/>
    <property type="evidence" value="ECO:0007669"/>
    <property type="project" value="UniProtKB-UniRule"/>
</dbReference>
<evidence type="ECO:0000256" key="5">
    <source>
        <dbReference type="ARBA" id="ARBA00022684"/>
    </source>
</evidence>
<name>F4PUC5_CACFS</name>
<feature type="binding site" evidence="13">
    <location>
        <begin position="472"/>
        <end position="473"/>
    </location>
    <ligand>
        <name>substrate</name>
    </ligand>
</feature>
<proteinExistence type="inferred from homology"/>
<dbReference type="NCBIfam" id="TIGR01986">
    <property type="entry name" value="glut_syn_euk"/>
    <property type="match status" value="1"/>
</dbReference>
<feature type="binding site" evidence="11">
    <location>
        <begin position="409"/>
        <end position="412"/>
    </location>
    <ligand>
        <name>ATP</name>
        <dbReference type="ChEBI" id="CHEBI:30616"/>
    </ligand>
</feature>
<feature type="binding site" evidence="13">
    <location>
        <begin position="149"/>
        <end position="152"/>
    </location>
    <ligand>
        <name>substrate</name>
    </ligand>
</feature>
<reference evidence="16" key="1">
    <citation type="journal article" date="2011" name="Genome Res.">
        <title>Phylogeny-wide analysis of social amoeba genomes highlights ancient origins for complex intercellular communication.</title>
        <authorList>
            <person name="Heidel A.J."/>
            <person name="Lawal H.M."/>
            <person name="Felder M."/>
            <person name="Schilde C."/>
            <person name="Helps N.R."/>
            <person name="Tunggal B."/>
            <person name="Rivero F."/>
            <person name="John U."/>
            <person name="Schleicher M."/>
            <person name="Eichinger L."/>
            <person name="Platzer M."/>
            <person name="Noegel A.A."/>
            <person name="Schaap P."/>
            <person name="Gloeckner G."/>
        </authorList>
    </citation>
    <scope>NUCLEOTIDE SEQUENCE [LARGE SCALE GENOMIC DNA]</scope>
    <source>
        <strain evidence="16">SH3</strain>
    </source>
</reference>
<evidence type="ECO:0000256" key="12">
    <source>
        <dbReference type="PIRSR" id="PIRSR001558-2"/>
    </source>
</evidence>
<organism evidence="15 16">
    <name type="scientific">Cavenderia fasciculata</name>
    <name type="common">Slime mold</name>
    <name type="synonym">Dictyostelium fasciculatum</name>
    <dbReference type="NCBI Taxonomy" id="261658"/>
    <lineage>
        <taxon>Eukaryota</taxon>
        <taxon>Amoebozoa</taxon>
        <taxon>Evosea</taxon>
        <taxon>Eumycetozoa</taxon>
        <taxon>Dictyostelia</taxon>
        <taxon>Acytosteliales</taxon>
        <taxon>Cavenderiaceae</taxon>
        <taxon>Cavenderia</taxon>
    </lineage>
</organism>
<dbReference type="Pfam" id="PF03917">
    <property type="entry name" value="GSH_synth_ATP"/>
    <property type="match status" value="1"/>
</dbReference>
<dbReference type="GO" id="GO:0000287">
    <property type="term" value="F:magnesium ion binding"/>
    <property type="evidence" value="ECO:0007669"/>
    <property type="project" value="UniProtKB-UniRule"/>
</dbReference>
<sequence length="486" mass="54912">MSKISSFKKEKLIEIGEQAIDWALGKGIIFVKRKTEQEAVAIQQPIVTHIPLSILPSEFPKRLYEQAVSLSKDYNLLVHHLSKNFNFIQSTLKDVQDPFTQSLLKIHREIENEGKKQKIELGIFRSDYMVHHNDDSSKSELYQVELNTISSSFGCISAKVFDMHRYLIKDNHLQHTYPLENLPRNDSGANIARSIAQAHNLYTSSTNNTAKTNIVVMIVVQPDERNIWDQKAIEYTLSSDYSIKMIRRTLLELDTRGKIDPSNHSLQIDGYEISVSYYRAGYTPNDYPSENEWNGRLLVERSLAIKCPSIANHLVGAKKIQQAIAKKGVLEELLQDQESIKRMRRSFTGLYSLSKEDIDQEAVQKAKANPQLYVMKPQREGGGNNIYGDQVRESLASMNADELGSYILMDRIVPKAFNTTIIRESKVIDIEALYELGIFGLYIGHDDQGVLLNEEGGILLRTKTSNSDEGGVAAGFAVIDSLILTD</sequence>
<dbReference type="InterPro" id="IPR005615">
    <property type="entry name" value="Glutathione_synthase"/>
</dbReference>
<comment type="pathway">
    <text evidence="1 10">Sulfur metabolism; glutathione biosynthesis; glutathione from L-cysteine and L-glutamate: step 2/2.</text>
</comment>
<dbReference type="AlphaFoldDB" id="F4PUC5"/>
<feature type="binding site" evidence="11">
    <location>
        <position position="469"/>
    </location>
    <ligand>
        <name>ATP</name>
        <dbReference type="ChEBI" id="CHEBI:30616"/>
    </ligand>
</feature>
<feature type="binding site" evidence="12">
    <location>
        <position position="147"/>
    </location>
    <ligand>
        <name>Mg(2+)</name>
        <dbReference type="ChEBI" id="CHEBI:18420"/>
    </ligand>
</feature>
<dbReference type="InterPro" id="IPR037013">
    <property type="entry name" value="GSH-S_sub-bd_sf"/>
</dbReference>
<dbReference type="PANTHER" id="PTHR11130">
    <property type="entry name" value="GLUTATHIONE SYNTHETASE"/>
    <property type="match status" value="1"/>
</dbReference>
<accession>F4PUC5</accession>
<feature type="binding site" evidence="11">
    <location>
        <begin position="376"/>
        <end position="385"/>
    </location>
    <ligand>
        <name>ATP</name>
        <dbReference type="ChEBI" id="CHEBI:30616"/>
    </ligand>
</feature>
<dbReference type="PANTHER" id="PTHR11130:SF0">
    <property type="entry name" value="GLUTATHIONE SYNTHETASE"/>
    <property type="match status" value="1"/>
</dbReference>
<dbReference type="Gene3D" id="3.40.50.1760">
    <property type="entry name" value="Glutathione synthase, substrate-binding domain superfamily, eukaryotic"/>
    <property type="match status" value="1"/>
</dbReference>
<evidence type="ECO:0000256" key="9">
    <source>
        <dbReference type="ARBA" id="ARBA00022842"/>
    </source>
</evidence>
<dbReference type="InterPro" id="IPR004887">
    <property type="entry name" value="GSH_synth_subst-bd"/>
</dbReference>
<keyword evidence="6 10" id="KW-0479">Metal-binding</keyword>
<dbReference type="GO" id="GO:0004363">
    <property type="term" value="F:glutathione synthase activity"/>
    <property type="evidence" value="ECO:0007669"/>
    <property type="project" value="UniProtKB-UniRule"/>
</dbReference>
<protein>
    <recommendedName>
        <fullName evidence="10">Glutathione synthetase</fullName>
        <shortName evidence="10">GSH-S</shortName>
        <ecNumber evidence="10">6.3.2.3</ecNumber>
    </recommendedName>
</protein>
<feature type="binding site" evidence="11">
    <location>
        <position position="461"/>
    </location>
    <ligand>
        <name>substrate</name>
    </ligand>
</feature>
<feature type="binding site" evidence="11">
    <location>
        <position position="387"/>
    </location>
    <ligand>
        <name>ATP</name>
        <dbReference type="ChEBI" id="CHEBI:30616"/>
    </ligand>
</feature>
<dbReference type="FunFam" id="3.40.50.1760:FF:000001">
    <property type="entry name" value="Glutathione synthetase"/>
    <property type="match status" value="1"/>
</dbReference>
<evidence type="ECO:0000259" key="14">
    <source>
        <dbReference type="Pfam" id="PF03199"/>
    </source>
</evidence>
<comment type="similarity">
    <text evidence="2 10">Belongs to the eukaryotic GSH synthase family.</text>
</comment>
<dbReference type="InterPro" id="IPR016185">
    <property type="entry name" value="PreATP-grasp_dom_sf"/>
</dbReference>
<dbReference type="Gene3D" id="3.30.1490.50">
    <property type="match status" value="1"/>
</dbReference>
<dbReference type="GeneID" id="14873513"/>
<dbReference type="STRING" id="1054147.F4PUC5"/>
<feature type="binding site" evidence="11">
    <location>
        <position position="125"/>
    </location>
    <ligand>
        <name>substrate</name>
    </ligand>
</feature>
<feature type="binding site" evidence="13">
    <location>
        <begin position="279"/>
        <end position="282"/>
    </location>
    <ligand>
        <name>substrate</name>
    </ligand>
</feature>
<dbReference type="GO" id="GO:0043295">
    <property type="term" value="F:glutathione binding"/>
    <property type="evidence" value="ECO:0007669"/>
    <property type="project" value="UniProtKB-UniRule"/>
</dbReference>
<evidence type="ECO:0000256" key="8">
    <source>
        <dbReference type="ARBA" id="ARBA00022840"/>
    </source>
</evidence>
<evidence type="ECO:0000313" key="15">
    <source>
        <dbReference type="EMBL" id="EGG21840.1"/>
    </source>
</evidence>
<evidence type="ECO:0000256" key="1">
    <source>
        <dbReference type="ARBA" id="ARBA00004965"/>
    </source>
</evidence>
<comment type="cofactor">
    <cofactor evidence="10 12">
        <name>Mg(2+)</name>
        <dbReference type="ChEBI" id="CHEBI:18420"/>
    </cofactor>
    <text evidence="10 12">Binds 1 Mg(2+) ion per subunit.</text>
</comment>
<dbReference type="GO" id="GO:0005829">
    <property type="term" value="C:cytosol"/>
    <property type="evidence" value="ECO:0007669"/>
    <property type="project" value="TreeGrafter"/>
</dbReference>
<feature type="binding site" evidence="13">
    <location>
        <begin position="224"/>
        <end position="226"/>
    </location>
    <ligand>
        <name>substrate</name>
    </ligand>
</feature>
<dbReference type="InterPro" id="IPR014042">
    <property type="entry name" value="Glutathione_synthase_a-hlx"/>
</dbReference>
<gene>
    <name evidence="15" type="primary">gshB</name>
    <name evidence="15" type="ORF">DFA_01726</name>
</gene>
<evidence type="ECO:0000256" key="4">
    <source>
        <dbReference type="ARBA" id="ARBA00022598"/>
    </source>
</evidence>
<dbReference type="Pfam" id="PF03199">
    <property type="entry name" value="GSH_synthase"/>
    <property type="match status" value="1"/>
</dbReference>
<comment type="catalytic activity">
    <reaction evidence="10">
        <text>gamma-L-glutamyl-L-cysteine + glycine + ATP = glutathione + ADP + phosphate + H(+)</text>
        <dbReference type="Rhea" id="RHEA:13557"/>
        <dbReference type="ChEBI" id="CHEBI:15378"/>
        <dbReference type="ChEBI" id="CHEBI:30616"/>
        <dbReference type="ChEBI" id="CHEBI:43474"/>
        <dbReference type="ChEBI" id="CHEBI:57305"/>
        <dbReference type="ChEBI" id="CHEBI:57925"/>
        <dbReference type="ChEBI" id="CHEBI:58173"/>
        <dbReference type="ChEBI" id="CHEBI:456216"/>
        <dbReference type="EC" id="6.3.2.3"/>
    </reaction>
</comment>
<dbReference type="Gene3D" id="3.30.470.20">
    <property type="entry name" value="ATP-grasp fold, B domain"/>
    <property type="match status" value="1"/>
</dbReference>
<evidence type="ECO:0000256" key="11">
    <source>
        <dbReference type="PIRSR" id="PIRSR001558-1"/>
    </source>
</evidence>